<evidence type="ECO:0000313" key="9">
    <source>
        <dbReference type="EMBL" id="CAB4933491.1"/>
    </source>
</evidence>
<evidence type="ECO:0000259" key="8">
    <source>
        <dbReference type="PROSITE" id="PS50928"/>
    </source>
</evidence>
<dbReference type="InterPro" id="IPR035906">
    <property type="entry name" value="MetI-like_sf"/>
</dbReference>
<protein>
    <submittedName>
        <fullName evidence="9">Unannotated protein</fullName>
    </submittedName>
</protein>
<feature type="transmembrane region" description="Helical" evidence="7">
    <location>
        <begin position="135"/>
        <end position="157"/>
    </location>
</feature>
<proteinExistence type="predicted"/>
<evidence type="ECO:0000256" key="1">
    <source>
        <dbReference type="ARBA" id="ARBA00004651"/>
    </source>
</evidence>
<feature type="domain" description="ABC transmembrane type-1" evidence="8">
    <location>
        <begin position="69"/>
        <end position="254"/>
    </location>
</feature>
<dbReference type="AlphaFoldDB" id="A0A6J7IRW2"/>
<keyword evidence="4 7" id="KW-0812">Transmembrane</keyword>
<evidence type="ECO:0000256" key="2">
    <source>
        <dbReference type="ARBA" id="ARBA00022448"/>
    </source>
</evidence>
<evidence type="ECO:0000256" key="3">
    <source>
        <dbReference type="ARBA" id="ARBA00022475"/>
    </source>
</evidence>
<feature type="transmembrane region" description="Helical" evidence="7">
    <location>
        <begin position="232"/>
        <end position="253"/>
    </location>
</feature>
<organism evidence="9">
    <name type="scientific">freshwater metagenome</name>
    <dbReference type="NCBI Taxonomy" id="449393"/>
    <lineage>
        <taxon>unclassified sequences</taxon>
        <taxon>metagenomes</taxon>
        <taxon>ecological metagenomes</taxon>
    </lineage>
</organism>
<feature type="transmembrane region" description="Helical" evidence="7">
    <location>
        <begin position="20"/>
        <end position="38"/>
    </location>
</feature>
<name>A0A6J7IRW2_9ZZZZ</name>
<dbReference type="PROSITE" id="PS50928">
    <property type="entry name" value="ABC_TM1"/>
    <property type="match status" value="1"/>
</dbReference>
<feature type="transmembrane region" description="Helical" evidence="7">
    <location>
        <begin position="103"/>
        <end position="129"/>
    </location>
</feature>
<comment type="subcellular location">
    <subcellularLocation>
        <location evidence="1">Cell membrane</location>
        <topology evidence="1">Multi-pass membrane protein</topology>
    </subcellularLocation>
</comment>
<dbReference type="GO" id="GO:0005886">
    <property type="term" value="C:plasma membrane"/>
    <property type="evidence" value="ECO:0007669"/>
    <property type="project" value="UniProtKB-SubCell"/>
</dbReference>
<evidence type="ECO:0000256" key="4">
    <source>
        <dbReference type="ARBA" id="ARBA00022692"/>
    </source>
</evidence>
<evidence type="ECO:0000256" key="5">
    <source>
        <dbReference type="ARBA" id="ARBA00022989"/>
    </source>
</evidence>
<accession>A0A6J7IRW2</accession>
<dbReference type="PANTHER" id="PTHR30151:SF20">
    <property type="entry name" value="ABC TRANSPORTER PERMEASE PROTEIN HI_0355-RELATED"/>
    <property type="match status" value="1"/>
</dbReference>
<feature type="transmembrane region" description="Helical" evidence="7">
    <location>
        <begin position="76"/>
        <end position="96"/>
    </location>
</feature>
<keyword evidence="6 7" id="KW-0472">Membrane</keyword>
<evidence type="ECO:0000256" key="6">
    <source>
        <dbReference type="ARBA" id="ARBA00023136"/>
    </source>
</evidence>
<sequence>MSDPGRAPGDGRPLPRGLRIVLGLVGPLLLLGGWQAYVRLADVDEILLPAPTTVLAALSDDRDLLWDAFTRTAQEILFGVAIALVVGAALAVAMHLSRVVRAALGPLVVGSQAIPLPVLAPVLVFWLGFGLTPKLAIVAIICFFPVTIATLDALDRVDPELPRLLRTMGATRRQRLRWVELPAALPAALSGAKVSVAIGGIAAIFAEYAGYEQGEGGLGGVIQTAQLDTARAFAAVAILAVFAIVTTGALALLQRLVAPWAHRRPDGR</sequence>
<dbReference type="EMBL" id="CAFBMK010000181">
    <property type="protein sequence ID" value="CAB4933491.1"/>
    <property type="molecule type" value="Genomic_DNA"/>
</dbReference>
<dbReference type="GO" id="GO:0055085">
    <property type="term" value="P:transmembrane transport"/>
    <property type="evidence" value="ECO:0007669"/>
    <property type="project" value="InterPro"/>
</dbReference>
<dbReference type="Gene3D" id="1.10.3720.10">
    <property type="entry name" value="MetI-like"/>
    <property type="match status" value="1"/>
</dbReference>
<evidence type="ECO:0000256" key="7">
    <source>
        <dbReference type="SAM" id="Phobius"/>
    </source>
</evidence>
<dbReference type="Pfam" id="PF00528">
    <property type="entry name" value="BPD_transp_1"/>
    <property type="match status" value="1"/>
</dbReference>
<keyword evidence="3" id="KW-1003">Cell membrane</keyword>
<dbReference type="SUPFAM" id="SSF161098">
    <property type="entry name" value="MetI-like"/>
    <property type="match status" value="1"/>
</dbReference>
<dbReference type="InterPro" id="IPR000515">
    <property type="entry name" value="MetI-like"/>
</dbReference>
<dbReference type="PANTHER" id="PTHR30151">
    <property type="entry name" value="ALKANE SULFONATE ABC TRANSPORTER-RELATED, MEMBRANE SUBUNIT"/>
    <property type="match status" value="1"/>
</dbReference>
<reference evidence="9" key="1">
    <citation type="submission" date="2020-05" db="EMBL/GenBank/DDBJ databases">
        <authorList>
            <person name="Chiriac C."/>
            <person name="Salcher M."/>
            <person name="Ghai R."/>
            <person name="Kavagutti S V."/>
        </authorList>
    </citation>
    <scope>NUCLEOTIDE SEQUENCE</scope>
</reference>
<keyword evidence="5 7" id="KW-1133">Transmembrane helix</keyword>
<dbReference type="CDD" id="cd06261">
    <property type="entry name" value="TM_PBP2"/>
    <property type="match status" value="1"/>
</dbReference>
<gene>
    <name evidence="9" type="ORF">UFOPK3564_02513</name>
</gene>
<keyword evidence="2" id="KW-0813">Transport</keyword>